<evidence type="ECO:0000256" key="2">
    <source>
        <dbReference type="SAM" id="Phobius"/>
    </source>
</evidence>
<keyword evidence="2" id="KW-0812">Transmembrane</keyword>
<organism evidence="4 5">
    <name type="scientific">Acrobeloides nanus</name>
    <dbReference type="NCBI Taxonomy" id="290746"/>
    <lineage>
        <taxon>Eukaryota</taxon>
        <taxon>Metazoa</taxon>
        <taxon>Ecdysozoa</taxon>
        <taxon>Nematoda</taxon>
        <taxon>Chromadorea</taxon>
        <taxon>Rhabditida</taxon>
        <taxon>Tylenchina</taxon>
        <taxon>Cephalobomorpha</taxon>
        <taxon>Cephaloboidea</taxon>
        <taxon>Cephalobidae</taxon>
        <taxon>Acrobeloides</taxon>
    </lineage>
</organism>
<evidence type="ECO:0000256" key="3">
    <source>
        <dbReference type="SAM" id="SignalP"/>
    </source>
</evidence>
<reference evidence="5" key="1">
    <citation type="submission" date="2022-11" db="UniProtKB">
        <authorList>
            <consortium name="WormBaseParasite"/>
        </authorList>
    </citation>
    <scope>IDENTIFICATION</scope>
</reference>
<dbReference type="Proteomes" id="UP000887540">
    <property type="component" value="Unplaced"/>
</dbReference>
<dbReference type="WBParaSite" id="ACRNAN_scaffold3601.g10202.t1">
    <property type="protein sequence ID" value="ACRNAN_scaffold3601.g10202.t1"/>
    <property type="gene ID" value="ACRNAN_scaffold3601.g10202"/>
</dbReference>
<feature type="transmembrane region" description="Helical" evidence="2">
    <location>
        <begin position="153"/>
        <end position="178"/>
    </location>
</feature>
<name>A0A914DRB8_9BILA</name>
<evidence type="ECO:0000313" key="5">
    <source>
        <dbReference type="WBParaSite" id="ACRNAN_scaffold3601.g10202.t1"/>
    </source>
</evidence>
<keyword evidence="2" id="KW-1133">Transmembrane helix</keyword>
<feature type="chain" id="PRO_5037318114" evidence="3">
    <location>
        <begin position="23"/>
        <end position="220"/>
    </location>
</feature>
<evidence type="ECO:0000256" key="1">
    <source>
        <dbReference type="SAM" id="MobiDB-lite"/>
    </source>
</evidence>
<feature type="region of interest" description="Disordered" evidence="1">
    <location>
        <begin position="81"/>
        <end position="118"/>
    </location>
</feature>
<keyword evidence="3" id="KW-0732">Signal</keyword>
<feature type="signal peptide" evidence="3">
    <location>
        <begin position="1"/>
        <end position="22"/>
    </location>
</feature>
<evidence type="ECO:0000313" key="4">
    <source>
        <dbReference type="Proteomes" id="UP000887540"/>
    </source>
</evidence>
<dbReference type="AlphaFoldDB" id="A0A914DRB8"/>
<sequence length="220" mass="25176">MLFICSVSAVFVLNFWSRTVESTTSFLLNESISAQQGQNHRATQTENVLMIHESGTTPKWKKNEGLRRVDTSSIMKKHYNESVPRPKTRIRPPKHDNIMDKHRKPNQDSTNSTFQPSVGTNYSVDNGTILSDKANASNISHIKQSSNSNSSALWHWMTILFIDLFAIVLIGLICSYYWRYKYLQDMRSFNRQVDYEAQQTCSNETQGAQQNSGNHGNCYV</sequence>
<keyword evidence="4" id="KW-1185">Reference proteome</keyword>
<accession>A0A914DRB8</accession>
<proteinExistence type="predicted"/>
<keyword evidence="2" id="KW-0472">Membrane</keyword>
<feature type="compositionally biased region" description="Polar residues" evidence="1">
    <location>
        <begin position="107"/>
        <end position="118"/>
    </location>
</feature>
<protein>
    <submittedName>
        <fullName evidence="5">Uncharacterized protein</fullName>
    </submittedName>
</protein>